<proteinExistence type="predicted"/>
<dbReference type="VEuPathDB" id="FungiDB:ASPSYDRAFT_1047182"/>
<reference evidence="3" key="1">
    <citation type="journal article" date="2017" name="Genome Biol.">
        <title>Comparative genomics reveals high biological diversity and specific adaptations in the industrially and medically important fungal genus Aspergillus.</title>
        <authorList>
            <person name="de Vries R.P."/>
            <person name="Riley R."/>
            <person name="Wiebenga A."/>
            <person name="Aguilar-Osorio G."/>
            <person name="Amillis S."/>
            <person name="Uchima C.A."/>
            <person name="Anderluh G."/>
            <person name="Asadollahi M."/>
            <person name="Askin M."/>
            <person name="Barry K."/>
            <person name="Battaglia E."/>
            <person name="Bayram O."/>
            <person name="Benocci T."/>
            <person name="Braus-Stromeyer S.A."/>
            <person name="Caldana C."/>
            <person name="Canovas D."/>
            <person name="Cerqueira G.C."/>
            <person name="Chen F."/>
            <person name="Chen W."/>
            <person name="Choi C."/>
            <person name="Clum A."/>
            <person name="Dos Santos R.A."/>
            <person name="Damasio A.R."/>
            <person name="Diallinas G."/>
            <person name="Emri T."/>
            <person name="Fekete E."/>
            <person name="Flipphi M."/>
            <person name="Freyberg S."/>
            <person name="Gallo A."/>
            <person name="Gournas C."/>
            <person name="Habgood R."/>
            <person name="Hainaut M."/>
            <person name="Harispe M.L."/>
            <person name="Henrissat B."/>
            <person name="Hilden K.S."/>
            <person name="Hope R."/>
            <person name="Hossain A."/>
            <person name="Karabika E."/>
            <person name="Karaffa L."/>
            <person name="Karanyi Z."/>
            <person name="Krasevec N."/>
            <person name="Kuo A."/>
            <person name="Kusch H."/>
            <person name="LaButti K."/>
            <person name="Lagendijk E.L."/>
            <person name="Lapidus A."/>
            <person name="Levasseur A."/>
            <person name="Lindquist E."/>
            <person name="Lipzen A."/>
            <person name="Logrieco A.F."/>
            <person name="MacCabe A."/>
            <person name="Maekelae M.R."/>
            <person name="Malavazi I."/>
            <person name="Melin P."/>
            <person name="Meyer V."/>
            <person name="Mielnichuk N."/>
            <person name="Miskei M."/>
            <person name="Molnar A.P."/>
            <person name="Mule G."/>
            <person name="Ngan C.Y."/>
            <person name="Orejas M."/>
            <person name="Orosz E."/>
            <person name="Ouedraogo J.P."/>
            <person name="Overkamp K.M."/>
            <person name="Park H.-S."/>
            <person name="Perrone G."/>
            <person name="Piumi F."/>
            <person name="Punt P.J."/>
            <person name="Ram A.F."/>
            <person name="Ramon A."/>
            <person name="Rauscher S."/>
            <person name="Record E."/>
            <person name="Riano-Pachon D.M."/>
            <person name="Robert V."/>
            <person name="Roehrig J."/>
            <person name="Ruller R."/>
            <person name="Salamov A."/>
            <person name="Salih N.S."/>
            <person name="Samson R.A."/>
            <person name="Sandor E."/>
            <person name="Sanguinetti M."/>
            <person name="Schuetze T."/>
            <person name="Sepcic K."/>
            <person name="Shelest E."/>
            <person name="Sherlock G."/>
            <person name="Sophianopoulou V."/>
            <person name="Squina F.M."/>
            <person name="Sun H."/>
            <person name="Susca A."/>
            <person name="Todd R.B."/>
            <person name="Tsang A."/>
            <person name="Unkles S.E."/>
            <person name="van de Wiele N."/>
            <person name="van Rossen-Uffink D."/>
            <person name="Oliveira J.V."/>
            <person name="Vesth T.C."/>
            <person name="Visser J."/>
            <person name="Yu J.-H."/>
            <person name="Zhou M."/>
            <person name="Andersen M.R."/>
            <person name="Archer D.B."/>
            <person name="Baker S.E."/>
            <person name="Benoit I."/>
            <person name="Brakhage A.A."/>
            <person name="Braus G.H."/>
            <person name="Fischer R."/>
            <person name="Frisvad J.C."/>
            <person name="Goldman G.H."/>
            <person name="Houbraken J."/>
            <person name="Oakley B."/>
            <person name="Pocsi I."/>
            <person name="Scazzocchio C."/>
            <person name="Seiboth B."/>
            <person name="vanKuyk P.A."/>
            <person name="Wortman J."/>
            <person name="Dyer P.S."/>
            <person name="Grigoriev I.V."/>
        </authorList>
    </citation>
    <scope>NUCLEOTIDE SEQUENCE [LARGE SCALE GENOMIC DNA]</scope>
    <source>
        <strain evidence="3">CBS 593.65</strain>
    </source>
</reference>
<dbReference type="RefSeq" id="XP_040702090.1">
    <property type="nucleotide sequence ID" value="XM_040839803.1"/>
</dbReference>
<feature type="region of interest" description="Disordered" evidence="1">
    <location>
        <begin position="1"/>
        <end position="26"/>
    </location>
</feature>
<evidence type="ECO:0000256" key="1">
    <source>
        <dbReference type="SAM" id="MobiDB-lite"/>
    </source>
</evidence>
<gene>
    <name evidence="2" type="ORF">ASPSYDRAFT_1047182</name>
</gene>
<dbReference type="Proteomes" id="UP000184356">
    <property type="component" value="Unassembled WGS sequence"/>
</dbReference>
<name>A0A1L9TFS2_9EURO</name>
<protein>
    <submittedName>
        <fullName evidence="2">Uncharacterized protein</fullName>
    </submittedName>
</protein>
<keyword evidence="3" id="KW-1185">Reference proteome</keyword>
<organism evidence="2 3">
    <name type="scientific">Aspergillus sydowii CBS 593.65</name>
    <dbReference type="NCBI Taxonomy" id="1036612"/>
    <lineage>
        <taxon>Eukaryota</taxon>
        <taxon>Fungi</taxon>
        <taxon>Dikarya</taxon>
        <taxon>Ascomycota</taxon>
        <taxon>Pezizomycotina</taxon>
        <taxon>Eurotiomycetes</taxon>
        <taxon>Eurotiomycetidae</taxon>
        <taxon>Eurotiales</taxon>
        <taxon>Aspergillaceae</taxon>
        <taxon>Aspergillus</taxon>
        <taxon>Aspergillus subgen. Nidulantes</taxon>
    </lineage>
</organism>
<feature type="region of interest" description="Disordered" evidence="1">
    <location>
        <begin position="83"/>
        <end position="111"/>
    </location>
</feature>
<accession>A0A1L9TFS2</accession>
<evidence type="ECO:0000313" key="3">
    <source>
        <dbReference type="Proteomes" id="UP000184356"/>
    </source>
</evidence>
<dbReference type="EMBL" id="KV878587">
    <property type="protein sequence ID" value="OJJ58284.1"/>
    <property type="molecule type" value="Genomic_DNA"/>
</dbReference>
<evidence type="ECO:0000313" key="2">
    <source>
        <dbReference type="EMBL" id="OJJ58284.1"/>
    </source>
</evidence>
<sequence>MGRSTSVTRTKKFGLPDANQKKGQPCQLRVDNTVDRREPEQGEHKGKLVLRIPLVAASADAGKRNFLLATWADNNERIMIKSKEPGMGPVSRTRTRLGNVPETSSGWARAVRDPRSRRRRCGFLLTGVLPHLPETSVAMELSGFPGKRPAAHVLSNVCTGLQLWDDSLRQPMGPL</sequence>
<dbReference type="GeneID" id="63755876"/>
<dbReference type="AlphaFoldDB" id="A0A1L9TFS2"/>